<dbReference type="PROSITE" id="PS00639">
    <property type="entry name" value="THIOL_PROTEASE_HIS"/>
    <property type="match status" value="1"/>
</dbReference>
<dbReference type="InterPro" id="IPR038765">
    <property type="entry name" value="Papain-like_cys_pep_sf"/>
</dbReference>
<dbReference type="GO" id="GO:0008234">
    <property type="term" value="F:cysteine-type peptidase activity"/>
    <property type="evidence" value="ECO:0007669"/>
    <property type="project" value="InterPro"/>
</dbReference>
<dbReference type="SUPFAM" id="SSF54001">
    <property type="entry name" value="Cysteine proteinases"/>
    <property type="match status" value="1"/>
</dbReference>
<evidence type="ECO:0000259" key="3">
    <source>
        <dbReference type="SMART" id="SM00645"/>
    </source>
</evidence>
<accession>A0AA86NUD0</accession>
<dbReference type="SMART" id="SM00645">
    <property type="entry name" value="Pept_C1"/>
    <property type="match status" value="1"/>
</dbReference>
<dbReference type="Pfam" id="PF00112">
    <property type="entry name" value="Peptidase_C1"/>
    <property type="match status" value="1"/>
</dbReference>
<gene>
    <name evidence="4" type="ORF">HINF_LOCUS13990</name>
    <name evidence="5" type="ORF">HINF_LOCUS26848</name>
</gene>
<dbReference type="CDD" id="cd02248">
    <property type="entry name" value="Peptidase_C1A"/>
    <property type="match status" value="1"/>
</dbReference>
<comment type="caution">
    <text evidence="4">The sequence shown here is derived from an EMBL/GenBank/DDBJ whole genome shotgun (WGS) entry which is preliminary data.</text>
</comment>
<dbReference type="InterPro" id="IPR000668">
    <property type="entry name" value="Peptidase_C1A_C"/>
</dbReference>
<dbReference type="PRINTS" id="PR00705">
    <property type="entry name" value="PAPAIN"/>
</dbReference>
<dbReference type="InterPro" id="IPR039417">
    <property type="entry name" value="Peptidase_C1A_papain-like"/>
</dbReference>
<protein>
    <submittedName>
        <fullName evidence="4">Cathepsin L</fullName>
    </submittedName>
    <submittedName>
        <fullName evidence="5">Cathepsin_L</fullName>
    </submittedName>
</protein>
<keyword evidence="2" id="KW-0472">Membrane</keyword>
<evidence type="ECO:0000313" key="6">
    <source>
        <dbReference type="Proteomes" id="UP001642409"/>
    </source>
</evidence>
<dbReference type="InterPro" id="IPR013128">
    <property type="entry name" value="Peptidase_C1A"/>
</dbReference>
<dbReference type="PANTHER" id="PTHR12411">
    <property type="entry name" value="CYSTEINE PROTEASE FAMILY C1-RELATED"/>
    <property type="match status" value="1"/>
</dbReference>
<dbReference type="InterPro" id="IPR025660">
    <property type="entry name" value="Pept_his_AS"/>
</dbReference>
<name>A0AA86NUD0_9EUKA</name>
<dbReference type="InterPro" id="IPR009030">
    <property type="entry name" value="Growth_fac_rcpt_cys_sf"/>
</dbReference>
<organism evidence="4">
    <name type="scientific">Hexamita inflata</name>
    <dbReference type="NCBI Taxonomy" id="28002"/>
    <lineage>
        <taxon>Eukaryota</taxon>
        <taxon>Metamonada</taxon>
        <taxon>Diplomonadida</taxon>
        <taxon>Hexamitidae</taxon>
        <taxon>Hexamitinae</taxon>
        <taxon>Hexamita</taxon>
    </lineage>
</organism>
<keyword evidence="2" id="KW-1133">Transmembrane helix</keyword>
<evidence type="ECO:0000256" key="2">
    <source>
        <dbReference type="SAM" id="Phobius"/>
    </source>
</evidence>
<comment type="similarity">
    <text evidence="1">Belongs to the peptidase C1 family.</text>
</comment>
<reference evidence="4" key="1">
    <citation type="submission" date="2023-06" db="EMBL/GenBank/DDBJ databases">
        <authorList>
            <person name="Kurt Z."/>
        </authorList>
    </citation>
    <scope>NUCLEOTIDE SEQUENCE</scope>
</reference>
<proteinExistence type="inferred from homology"/>
<feature type="transmembrane region" description="Helical" evidence="2">
    <location>
        <begin position="1538"/>
        <end position="1560"/>
    </location>
</feature>
<dbReference type="EMBL" id="CAXDID020000082">
    <property type="protein sequence ID" value="CAL6019225.1"/>
    <property type="molecule type" value="Genomic_DNA"/>
</dbReference>
<reference evidence="5 6" key="2">
    <citation type="submission" date="2024-07" db="EMBL/GenBank/DDBJ databases">
        <authorList>
            <person name="Akdeniz Z."/>
        </authorList>
    </citation>
    <scope>NUCLEOTIDE SEQUENCE [LARGE SCALE GENOMIC DNA]</scope>
</reference>
<dbReference type="Gene3D" id="3.90.70.10">
    <property type="entry name" value="Cysteine proteinases"/>
    <property type="match status" value="1"/>
</dbReference>
<dbReference type="Proteomes" id="UP001642409">
    <property type="component" value="Unassembled WGS sequence"/>
</dbReference>
<dbReference type="EMBL" id="CATOUU010000367">
    <property type="protein sequence ID" value="CAI9926345.1"/>
    <property type="molecule type" value="Genomic_DNA"/>
</dbReference>
<evidence type="ECO:0000313" key="5">
    <source>
        <dbReference type="EMBL" id="CAL6019225.1"/>
    </source>
</evidence>
<keyword evidence="6" id="KW-1185">Reference proteome</keyword>
<feature type="domain" description="Peptidase C1A papain C-terminal" evidence="3">
    <location>
        <begin position="96"/>
        <end position="373"/>
    </location>
</feature>
<keyword evidence="2" id="KW-0812">Transmembrane</keyword>
<sequence length="1584" mass="171014">MLFVLATQVDLTQLSCDQAFVEFKKEYPDNHGSSQDIFCENFEIVKKLLLEDPTLEIGLVPQMDTVSPNKKQVKRLQGPINDFCTAFTPLPDLADIPISMDLREAGLITPAKYQGGCGSCYMFQTTAVLENAVLRDRKNLNDFWKIQTNNSTTFALSEQFLLSNSLGQYQNYCGGGNFALVTYLMVPGNSLQKGTSYLPLTTVELSSNFKYEYNARQANWTAGIPLEPKLAAENQFLPVKYLNNNGSSTAWCNKFSKVTTTIKIADEKTRTFNASEVKRIKSHLARGLAIAVTMDTSASQTFPYTKTSKILYAPCLQFGLDHAVTLVGYGIKEGKEVWVIKNSWGQEWGQKGHFFIEIGSNSYCLEHNAYTLIPKYFDFAETTAYPRGNMVRGLSHTLDCDVYFVKNSSKADYYCYDACPENYPYNEATGQCVVRCASGFYQNFGAMKQCLPACQGLSVVNSSNADSYQCVSCTVDSPYFDGTACASRCASGSYNTIPNNVQPFVCVPSCTFYVLNATNADSKTCLSSCPANIPFSDAGLCSARCASGAYSNATGPLICQDSCLEFFFVNTTNENSKLCLSVCPTTQMTNGKECVFVCPAATPYNDSFNCVDLCASKAYSVVKLAQTLQCQDTCTYYVFNTTNQNSQQCLATCSGTTPYSDNFLCSARCVSGAYSNVSGLLTCQDSCTELFVTNKTNSNSKLCVSACALGQVIYLKECLVKCPTAAQYNESSLCVDQCASKSYQVVGTNLVCTSQCPGLYWTNNTNNNIQCVTACPSAAPYNDSLACLARCNSGAYSNVNNVFVCQDSCLELFFTNVSNSNSLLCQSACNSTQIQLNKECFMTCPAAVPYNDSKVCVDRCASGSYSKITGKPQTLICQDSCPTLFVTNTTNSNSKQCVTACASGQVIYYKECLVKCPQASPYNDSSQCVELCGSKAYQLTGTNLVCLASCTGLFVTNTSNNNSKQCVTACPATAPYNDSLSCSARCTSGAYTNAANILTCQTSCPDYFVTNATNQNSLQCVKSCTVTQMTSGKECVLVCPVASSFNDSLNCVSRCASGAYSIATGKAQLLVCQASCPNFFVTNTSNQNSSQCVASCTTSQLKNGKECVASCPAAIPYNDTFVCSARCASGAYSVVSNQAQTLVCQASCAANFITNTSNGNSKQCVATCPSPLVVSSKECLKTCPPAAPYSDSGACIAKCSSAAYSLVSGQDQTLICQKSCAQYIMNATSASKQCFDKCPDAVPYSAAGLCSSRCPAGAYSVISANTQQLVCQASCTNYYIVNKTNQDSKQCVNPCPYEYMVSGKECVLKCPDNIPYNDSRTCVAKCGSSAYSIVQGLQTLVCQASCDALFVFNTSNWNSKRCLSQCPSEVPYNDSFQCLAQCQSKAYQLINGQFTCLPSCKLYTVNETNAHHICYDKCPDAVPFSDNTLCVSRCPLGAYKDMVCQDSCQNFHVVNKSNQDSFQCFDVCPASNAFVDGIECKSSCPFYKDSLVKGLFECVGSCTLYVLDGTSQHCVDACQPNQKNKGGQCVLKSNQSSVIIGVAVAVVIVAAGAVLGVYFMKKRRSQPVVHQVTRAQSKMRPSKV</sequence>
<dbReference type="GO" id="GO:0006508">
    <property type="term" value="P:proteolysis"/>
    <property type="evidence" value="ECO:0007669"/>
    <property type="project" value="InterPro"/>
</dbReference>
<evidence type="ECO:0000256" key="1">
    <source>
        <dbReference type="ARBA" id="ARBA00008455"/>
    </source>
</evidence>
<dbReference type="SUPFAM" id="SSF57184">
    <property type="entry name" value="Growth factor receptor domain"/>
    <property type="match status" value="1"/>
</dbReference>
<evidence type="ECO:0000313" key="4">
    <source>
        <dbReference type="EMBL" id="CAI9926345.1"/>
    </source>
</evidence>